<feature type="region of interest" description="Disordered" evidence="1">
    <location>
        <begin position="86"/>
        <end position="129"/>
    </location>
</feature>
<dbReference type="EMBL" id="JAPFFK010000013">
    <property type="protein sequence ID" value="KAJ6726131.1"/>
    <property type="molecule type" value="Genomic_DNA"/>
</dbReference>
<reference evidence="2" key="2">
    <citation type="journal article" date="2023" name="Int. J. Mol. Sci.">
        <title>De Novo Assembly and Annotation of 11 Diverse Shrub Willow (Salix) Genomes Reveals Novel Gene Organization in Sex-Linked Regions.</title>
        <authorList>
            <person name="Hyden B."/>
            <person name="Feng K."/>
            <person name="Yates T.B."/>
            <person name="Jawdy S."/>
            <person name="Cereghino C."/>
            <person name="Smart L.B."/>
            <person name="Muchero W."/>
        </authorList>
    </citation>
    <scope>NUCLEOTIDE SEQUENCE</scope>
    <source>
        <tissue evidence="2">Shoot tip</tissue>
    </source>
</reference>
<keyword evidence="3" id="KW-1185">Reference proteome</keyword>
<accession>A0A9Q0Z9F6</accession>
<gene>
    <name evidence="2" type="ORF">OIU79_004320</name>
</gene>
<dbReference type="AlphaFoldDB" id="A0A9Q0Z9F6"/>
<organism evidence="2 3">
    <name type="scientific">Salix purpurea</name>
    <name type="common">Purple osier willow</name>
    <dbReference type="NCBI Taxonomy" id="77065"/>
    <lineage>
        <taxon>Eukaryota</taxon>
        <taxon>Viridiplantae</taxon>
        <taxon>Streptophyta</taxon>
        <taxon>Embryophyta</taxon>
        <taxon>Tracheophyta</taxon>
        <taxon>Spermatophyta</taxon>
        <taxon>Magnoliopsida</taxon>
        <taxon>eudicotyledons</taxon>
        <taxon>Gunneridae</taxon>
        <taxon>Pentapetalae</taxon>
        <taxon>rosids</taxon>
        <taxon>fabids</taxon>
        <taxon>Malpighiales</taxon>
        <taxon>Salicaceae</taxon>
        <taxon>Saliceae</taxon>
        <taxon>Salix</taxon>
    </lineage>
</organism>
<feature type="compositionally biased region" description="Polar residues" evidence="1">
    <location>
        <begin position="117"/>
        <end position="127"/>
    </location>
</feature>
<name>A0A9Q0Z9F6_SALPP</name>
<dbReference type="Proteomes" id="UP001151532">
    <property type="component" value="Chromosome 8"/>
</dbReference>
<reference evidence="2" key="1">
    <citation type="submission" date="2022-11" db="EMBL/GenBank/DDBJ databases">
        <authorList>
            <person name="Hyden B.L."/>
            <person name="Feng K."/>
            <person name="Yates T."/>
            <person name="Jawdy S."/>
            <person name="Smart L.B."/>
            <person name="Muchero W."/>
        </authorList>
    </citation>
    <scope>NUCLEOTIDE SEQUENCE</scope>
    <source>
        <tissue evidence="2">Shoot tip</tissue>
    </source>
</reference>
<sequence length="172" mass="19684">MNSTLATYFLHLKTPFFLQLTLTSSFHHSQIPQFHLYLFSQNTISRLLLLKSQLQKPINPNAQNPRQNSNSDWRRSFHCRQIPLYGLRKPKPPAALTERNPTLEEEQEEEDIEKHQNQNQSDPSTPLQAFLESNAEAIESLNSLLQQKLENGQDEEALKIVKLFSSCAAGGN</sequence>
<comment type="caution">
    <text evidence="2">The sequence shown here is derived from an EMBL/GenBank/DDBJ whole genome shotgun (WGS) entry which is preliminary data.</text>
</comment>
<proteinExistence type="predicted"/>
<evidence type="ECO:0000256" key="1">
    <source>
        <dbReference type="SAM" id="MobiDB-lite"/>
    </source>
</evidence>
<evidence type="ECO:0000313" key="3">
    <source>
        <dbReference type="Proteomes" id="UP001151532"/>
    </source>
</evidence>
<protein>
    <submittedName>
        <fullName evidence="2">Uncharacterized protein</fullName>
    </submittedName>
</protein>
<evidence type="ECO:0000313" key="2">
    <source>
        <dbReference type="EMBL" id="KAJ6726131.1"/>
    </source>
</evidence>